<feature type="domain" description="EamA" evidence="6">
    <location>
        <begin position="154"/>
        <end position="287"/>
    </location>
</feature>
<dbReference type="RefSeq" id="WP_159526503.1">
    <property type="nucleotide sequence ID" value="NZ_WUUU01000076.1"/>
</dbReference>
<evidence type="ECO:0000256" key="2">
    <source>
        <dbReference type="ARBA" id="ARBA00022692"/>
    </source>
</evidence>
<proteinExistence type="predicted"/>
<sequence>MRFRNATLFVVLAVAWGSAFTAIKAGLEYFPPVLFAAFRYDLAGVLMLGYAGYATDRWRPRSPNEWLLVGVGGAFMIAAYHAFLFVGEQGTTSAAAAIIVSLSPILTTGFARVFLPDERLTTLGIAGLLVGFVGVGLLSRPDPNNLLNARTVSMFLVFLAAASFALGSVLTRRVDADLPIETMEAWSMLLGAGLMHVASVAITESVSDVQWTGEAILALGYLVVVASAAGFLIYFDLLERLGPIEINLVSYAAPVAAAATGLAFLGETPTAYTAAGFALIVTGFVLLKRNAIRAEITEFRAYGD</sequence>
<evidence type="ECO:0000256" key="3">
    <source>
        <dbReference type="ARBA" id="ARBA00022989"/>
    </source>
</evidence>
<reference evidence="7 8" key="1">
    <citation type="submission" date="2019-12" db="EMBL/GenBank/DDBJ databases">
        <title>Isolation and characterization of three novel carbon monoxide-oxidizing members of Halobacteria from salione crusts and soils.</title>
        <authorList>
            <person name="Myers M.R."/>
            <person name="King G.M."/>
        </authorList>
    </citation>
    <scope>NUCLEOTIDE SEQUENCE [LARGE SCALE GENOMIC DNA]</scope>
    <source>
        <strain evidence="7 8">PCN9</strain>
    </source>
</reference>
<feature type="transmembrane region" description="Helical" evidence="5">
    <location>
        <begin position="122"/>
        <end position="139"/>
    </location>
</feature>
<feature type="domain" description="EamA" evidence="6">
    <location>
        <begin position="8"/>
        <end position="139"/>
    </location>
</feature>
<feature type="transmembrane region" description="Helical" evidence="5">
    <location>
        <begin position="151"/>
        <end position="171"/>
    </location>
</feature>
<feature type="transmembrane region" description="Helical" evidence="5">
    <location>
        <begin position="215"/>
        <end position="234"/>
    </location>
</feature>
<dbReference type="EMBL" id="WUUU01000076">
    <property type="protein sequence ID" value="MXR20998.1"/>
    <property type="molecule type" value="Genomic_DNA"/>
</dbReference>
<dbReference type="Proteomes" id="UP000471521">
    <property type="component" value="Unassembled WGS sequence"/>
</dbReference>
<feature type="transmembrane region" description="Helical" evidence="5">
    <location>
        <begin position="246"/>
        <end position="265"/>
    </location>
</feature>
<feature type="transmembrane region" description="Helical" evidence="5">
    <location>
        <begin position="93"/>
        <end position="115"/>
    </location>
</feature>
<dbReference type="InterPro" id="IPR000620">
    <property type="entry name" value="EamA_dom"/>
</dbReference>
<evidence type="ECO:0000256" key="5">
    <source>
        <dbReference type="SAM" id="Phobius"/>
    </source>
</evidence>
<dbReference type="GO" id="GO:0016020">
    <property type="term" value="C:membrane"/>
    <property type="evidence" value="ECO:0007669"/>
    <property type="project" value="UniProtKB-SubCell"/>
</dbReference>
<accession>A0A6B0SH86</accession>
<feature type="transmembrane region" description="Helical" evidence="5">
    <location>
        <begin position="37"/>
        <end position="54"/>
    </location>
</feature>
<comment type="subcellular location">
    <subcellularLocation>
        <location evidence="1">Membrane</location>
        <topology evidence="1">Multi-pass membrane protein</topology>
    </subcellularLocation>
</comment>
<evidence type="ECO:0000313" key="8">
    <source>
        <dbReference type="Proteomes" id="UP000471521"/>
    </source>
</evidence>
<dbReference type="PANTHER" id="PTHR32322">
    <property type="entry name" value="INNER MEMBRANE TRANSPORTER"/>
    <property type="match status" value="1"/>
</dbReference>
<dbReference type="AlphaFoldDB" id="A0A6B0SH86"/>
<feature type="transmembrane region" description="Helical" evidence="5">
    <location>
        <begin position="66"/>
        <end position="87"/>
    </location>
</feature>
<keyword evidence="2 5" id="KW-0812">Transmembrane</keyword>
<evidence type="ECO:0000313" key="7">
    <source>
        <dbReference type="EMBL" id="MXR20998.1"/>
    </source>
</evidence>
<evidence type="ECO:0000256" key="1">
    <source>
        <dbReference type="ARBA" id="ARBA00004141"/>
    </source>
</evidence>
<keyword evidence="8" id="KW-1185">Reference proteome</keyword>
<protein>
    <submittedName>
        <fullName evidence="7">EamA family transporter</fullName>
    </submittedName>
</protein>
<keyword evidence="4 5" id="KW-0472">Membrane</keyword>
<evidence type="ECO:0000256" key="4">
    <source>
        <dbReference type="ARBA" id="ARBA00023136"/>
    </source>
</evidence>
<name>A0A6B0SH86_9EURY</name>
<evidence type="ECO:0000259" key="6">
    <source>
        <dbReference type="Pfam" id="PF00892"/>
    </source>
</evidence>
<dbReference type="OrthoDB" id="17861at2157"/>
<dbReference type="InterPro" id="IPR050638">
    <property type="entry name" value="AA-Vitamin_Transporters"/>
</dbReference>
<organism evidence="7 8">
    <name type="scientific">Halobacterium bonnevillei</name>
    <dbReference type="NCBI Taxonomy" id="2692200"/>
    <lineage>
        <taxon>Archaea</taxon>
        <taxon>Methanobacteriati</taxon>
        <taxon>Methanobacteriota</taxon>
        <taxon>Stenosarchaea group</taxon>
        <taxon>Halobacteria</taxon>
        <taxon>Halobacteriales</taxon>
        <taxon>Halobacteriaceae</taxon>
        <taxon>Halobacterium</taxon>
    </lineage>
</organism>
<dbReference type="InterPro" id="IPR037185">
    <property type="entry name" value="EmrE-like"/>
</dbReference>
<dbReference type="Pfam" id="PF00892">
    <property type="entry name" value="EamA"/>
    <property type="match status" value="2"/>
</dbReference>
<feature type="transmembrane region" description="Helical" evidence="5">
    <location>
        <begin position="183"/>
        <end position="203"/>
    </location>
</feature>
<feature type="transmembrane region" description="Helical" evidence="5">
    <location>
        <begin position="271"/>
        <end position="287"/>
    </location>
</feature>
<dbReference type="PANTHER" id="PTHR32322:SF2">
    <property type="entry name" value="EAMA DOMAIN-CONTAINING PROTEIN"/>
    <property type="match status" value="1"/>
</dbReference>
<dbReference type="SUPFAM" id="SSF103481">
    <property type="entry name" value="Multidrug resistance efflux transporter EmrE"/>
    <property type="match status" value="2"/>
</dbReference>
<comment type="caution">
    <text evidence="7">The sequence shown here is derived from an EMBL/GenBank/DDBJ whole genome shotgun (WGS) entry which is preliminary data.</text>
</comment>
<keyword evidence="3 5" id="KW-1133">Transmembrane helix</keyword>
<gene>
    <name evidence="7" type="ORF">GRX66_10425</name>
</gene>